<sequence length="87" mass="9471">MLSVECSGKDSGVAATPCSRWCSLSGSAPLAKEIRRSSQRSGSRWYTLLALPFPDVTVGRRELVSRVGPKADHYTSYKPTTTLTCHP</sequence>
<comment type="caution">
    <text evidence="1">The sequence shown here is derived from an EMBL/GenBank/DDBJ whole genome shotgun (WGS) entry which is preliminary data.</text>
</comment>
<dbReference type="Proteomes" id="UP000324222">
    <property type="component" value="Unassembled WGS sequence"/>
</dbReference>
<reference evidence="1 2" key="1">
    <citation type="submission" date="2019-05" db="EMBL/GenBank/DDBJ databases">
        <title>Another draft genome of Portunus trituberculatus and its Hox gene families provides insights of decapod evolution.</title>
        <authorList>
            <person name="Jeong J.-H."/>
            <person name="Song I."/>
            <person name="Kim S."/>
            <person name="Choi T."/>
            <person name="Kim D."/>
            <person name="Ryu S."/>
            <person name="Kim W."/>
        </authorList>
    </citation>
    <scope>NUCLEOTIDE SEQUENCE [LARGE SCALE GENOMIC DNA]</scope>
    <source>
        <tissue evidence="1">Muscle</tissue>
    </source>
</reference>
<name>A0A5B7DP99_PORTR</name>
<keyword evidence="2" id="KW-1185">Reference proteome</keyword>
<protein>
    <submittedName>
        <fullName evidence="1">Uncharacterized protein</fullName>
    </submittedName>
</protein>
<organism evidence="1 2">
    <name type="scientific">Portunus trituberculatus</name>
    <name type="common">Swimming crab</name>
    <name type="synonym">Neptunus trituberculatus</name>
    <dbReference type="NCBI Taxonomy" id="210409"/>
    <lineage>
        <taxon>Eukaryota</taxon>
        <taxon>Metazoa</taxon>
        <taxon>Ecdysozoa</taxon>
        <taxon>Arthropoda</taxon>
        <taxon>Crustacea</taxon>
        <taxon>Multicrustacea</taxon>
        <taxon>Malacostraca</taxon>
        <taxon>Eumalacostraca</taxon>
        <taxon>Eucarida</taxon>
        <taxon>Decapoda</taxon>
        <taxon>Pleocyemata</taxon>
        <taxon>Brachyura</taxon>
        <taxon>Eubrachyura</taxon>
        <taxon>Portunoidea</taxon>
        <taxon>Portunidae</taxon>
        <taxon>Portuninae</taxon>
        <taxon>Portunus</taxon>
    </lineage>
</organism>
<proteinExistence type="predicted"/>
<gene>
    <name evidence="1" type="ORF">E2C01_015927</name>
</gene>
<accession>A0A5B7DP99</accession>
<evidence type="ECO:0000313" key="2">
    <source>
        <dbReference type="Proteomes" id="UP000324222"/>
    </source>
</evidence>
<dbReference type="EMBL" id="VSRR010001140">
    <property type="protein sequence ID" value="MPC22899.1"/>
    <property type="molecule type" value="Genomic_DNA"/>
</dbReference>
<dbReference type="AlphaFoldDB" id="A0A5B7DP99"/>
<evidence type="ECO:0000313" key="1">
    <source>
        <dbReference type="EMBL" id="MPC22899.1"/>
    </source>
</evidence>